<evidence type="ECO:0000256" key="1">
    <source>
        <dbReference type="ARBA" id="ARBA00009438"/>
    </source>
</evidence>
<dbReference type="STRING" id="28442.SAMN05443574_10949"/>
<sequence>MARRTRRAVLTALGSGIAATAGCGAFGRERVDVLVAGSLQKAASETLQTQTDVDVAVEARGSVQAARLVADGKRDPAIVALADPTLFDRVMDTAWHAVVASNEMVLAYNPETDGGARVAEADPWYAPLRGGSVSLGRTDPTLDPLGYRTLFVLALAADYYDEPGLADAVLSPDQTYPETQLLAQFETGAVDAAFVYRSMAIERDYPFREFPPEIHLGDPAHAEQYQSTSYALPNGAAITGSPIEYGAVRRDEQEATRTAFEAVLSGDWLASHGFTLRQTYPRLMGDVPSTVTR</sequence>
<dbReference type="Gene3D" id="3.40.190.10">
    <property type="entry name" value="Periplasmic binding protein-like II"/>
    <property type="match status" value="2"/>
</dbReference>
<name>A0A1H2XBJ9_HALVA</name>
<reference evidence="2 3" key="1">
    <citation type="submission" date="2016-10" db="EMBL/GenBank/DDBJ databases">
        <authorList>
            <person name="de Groot N.N."/>
        </authorList>
    </citation>
    <scope>NUCLEOTIDE SEQUENCE [LARGE SCALE GENOMIC DNA]</scope>
    <source>
        <strain evidence="2 3">DSM 3756</strain>
    </source>
</reference>
<dbReference type="PROSITE" id="PS51257">
    <property type="entry name" value="PROKAR_LIPOPROTEIN"/>
    <property type="match status" value="1"/>
</dbReference>
<dbReference type="RefSeq" id="WP_004515496.1">
    <property type="nucleotide sequence ID" value="NZ_FNOF01000009.1"/>
</dbReference>
<dbReference type="CDD" id="cd13540">
    <property type="entry name" value="PBP2_ModA_WtpA"/>
    <property type="match status" value="1"/>
</dbReference>
<dbReference type="PANTHER" id="PTHR30632">
    <property type="entry name" value="MOLYBDATE-BINDING PERIPLASMIC PROTEIN"/>
    <property type="match status" value="1"/>
</dbReference>
<evidence type="ECO:0000313" key="2">
    <source>
        <dbReference type="EMBL" id="SDW90171.1"/>
    </source>
</evidence>
<comment type="similarity">
    <text evidence="1">Belongs to the bacterial solute-binding protein 1 family. WtpA subfamily.</text>
</comment>
<dbReference type="GO" id="GO:0030973">
    <property type="term" value="F:molybdate ion binding"/>
    <property type="evidence" value="ECO:0007669"/>
    <property type="project" value="TreeGrafter"/>
</dbReference>
<proteinExistence type="inferred from homology"/>
<gene>
    <name evidence="2" type="ORF">SAMN05443574_10949</name>
</gene>
<dbReference type="EMBL" id="FNOF01000009">
    <property type="protein sequence ID" value="SDW90171.1"/>
    <property type="molecule type" value="Genomic_DNA"/>
</dbReference>
<dbReference type="PANTHER" id="PTHR30632:SF16">
    <property type="entry name" value="MOLYBDATE_TUNGSTATE-BINDING PROTEIN WTPA"/>
    <property type="match status" value="1"/>
</dbReference>
<dbReference type="InterPro" id="IPR050682">
    <property type="entry name" value="ModA/WtpA"/>
</dbReference>
<evidence type="ECO:0000313" key="3">
    <source>
        <dbReference type="Proteomes" id="UP000182573"/>
    </source>
</evidence>
<dbReference type="Pfam" id="PF13531">
    <property type="entry name" value="SBP_bac_11"/>
    <property type="match status" value="1"/>
</dbReference>
<accession>A0A1H2XBJ9</accession>
<dbReference type="Proteomes" id="UP000182573">
    <property type="component" value="Unassembled WGS sequence"/>
</dbReference>
<protein>
    <submittedName>
        <fullName evidence="2">Molybdate/tungstate transport system substrate-binding protein</fullName>
    </submittedName>
</protein>
<dbReference type="SUPFAM" id="SSF53850">
    <property type="entry name" value="Periplasmic binding protein-like II"/>
    <property type="match status" value="1"/>
</dbReference>
<dbReference type="AlphaFoldDB" id="A0A1H2XBJ9"/>
<dbReference type="GO" id="GO:0015689">
    <property type="term" value="P:molybdate ion transport"/>
    <property type="evidence" value="ECO:0007669"/>
    <property type="project" value="TreeGrafter"/>
</dbReference>
<organism evidence="2 3">
    <name type="scientific">Haloarcula vallismortis</name>
    <name type="common">Halobacterium vallismortis</name>
    <dbReference type="NCBI Taxonomy" id="28442"/>
    <lineage>
        <taxon>Archaea</taxon>
        <taxon>Methanobacteriati</taxon>
        <taxon>Methanobacteriota</taxon>
        <taxon>Stenosarchaea group</taxon>
        <taxon>Halobacteria</taxon>
        <taxon>Halobacteriales</taxon>
        <taxon>Haloarculaceae</taxon>
        <taxon>Haloarcula</taxon>
    </lineage>
</organism>